<dbReference type="STRING" id="1802128.A3H64_00220"/>
<protein>
    <submittedName>
        <fullName evidence="1">Uncharacterized protein</fullName>
    </submittedName>
</protein>
<reference evidence="1 2" key="1">
    <citation type="journal article" date="2016" name="Nat. Commun.">
        <title>Thousands of microbial genomes shed light on interconnected biogeochemical processes in an aquifer system.</title>
        <authorList>
            <person name="Anantharaman K."/>
            <person name="Brown C.T."/>
            <person name="Hug L.A."/>
            <person name="Sharon I."/>
            <person name="Castelle C.J."/>
            <person name="Probst A.J."/>
            <person name="Thomas B.C."/>
            <person name="Singh A."/>
            <person name="Wilkins M.J."/>
            <person name="Karaoz U."/>
            <person name="Brodie E.L."/>
            <person name="Williams K.H."/>
            <person name="Hubbard S.S."/>
            <person name="Banfield J.F."/>
        </authorList>
    </citation>
    <scope>NUCLEOTIDE SEQUENCE [LARGE SCALE GENOMIC DNA]</scope>
</reference>
<accession>A0A1G2GZR0</accession>
<dbReference type="AlphaFoldDB" id="A0A1G2GZR0"/>
<evidence type="ECO:0000313" key="2">
    <source>
        <dbReference type="Proteomes" id="UP000178186"/>
    </source>
</evidence>
<organism evidence="1 2">
    <name type="scientific">Candidatus Ryanbacteria bacterium RIFCSPLOWO2_02_FULL_45_11c</name>
    <dbReference type="NCBI Taxonomy" id="1802128"/>
    <lineage>
        <taxon>Bacteria</taxon>
        <taxon>Candidatus Ryaniibacteriota</taxon>
    </lineage>
</organism>
<name>A0A1G2GZR0_9BACT</name>
<gene>
    <name evidence="1" type="ORF">A3H64_00220</name>
</gene>
<proteinExistence type="predicted"/>
<evidence type="ECO:0000313" key="1">
    <source>
        <dbReference type="EMBL" id="OGZ55228.1"/>
    </source>
</evidence>
<dbReference type="EMBL" id="MHNY01000030">
    <property type="protein sequence ID" value="OGZ55228.1"/>
    <property type="molecule type" value="Genomic_DNA"/>
</dbReference>
<sequence>MLSIESLAAIAFRVTHVRIVATSTESEFAEQVGVNPPGAGQEASHVPTLHVSLHLSSLPLSKQVFFGSLGRLTQNFLTAGHEV</sequence>
<comment type="caution">
    <text evidence="1">The sequence shown here is derived from an EMBL/GenBank/DDBJ whole genome shotgun (WGS) entry which is preliminary data.</text>
</comment>
<dbReference type="Proteomes" id="UP000178186">
    <property type="component" value="Unassembled WGS sequence"/>
</dbReference>